<organism evidence="1 2">
    <name type="scientific">Stutzerimonas chloritidismutans</name>
    <name type="common">Pseudomonas chloritidismutans</name>
    <dbReference type="NCBI Taxonomy" id="203192"/>
    <lineage>
        <taxon>Bacteria</taxon>
        <taxon>Pseudomonadati</taxon>
        <taxon>Pseudomonadota</taxon>
        <taxon>Gammaproteobacteria</taxon>
        <taxon>Pseudomonadales</taxon>
        <taxon>Pseudomonadaceae</taxon>
        <taxon>Stutzerimonas</taxon>
    </lineage>
</organism>
<evidence type="ECO:0000313" key="1">
    <source>
        <dbReference type="EMBL" id="MBX7271123.1"/>
    </source>
</evidence>
<evidence type="ECO:0000313" key="2">
    <source>
        <dbReference type="Proteomes" id="UP000782475"/>
    </source>
</evidence>
<proteinExistence type="predicted"/>
<keyword evidence="2" id="KW-1185">Reference proteome</keyword>
<dbReference type="EMBL" id="JAHHFP010000011">
    <property type="protein sequence ID" value="MBX7271123.1"/>
    <property type="molecule type" value="Genomic_DNA"/>
</dbReference>
<sequence length="165" mass="17366">MSLTIMLGGVPIVAHAGAPEQSEEAIGGSTVLRMSDGAAAKMQHWQKTAGTITGTGLMPPGLDGLDFSQPLELRSMQVSNIVGSGPTFTLTSTPRPDQAPWAHAFLAGRWVRTPCVTNGGVVTVTAVAGATDYQVSWLPVYSVFATKPPKSQSSAHTWSITWEET</sequence>
<name>A0ACC5VGF2_STUCH</name>
<dbReference type="Proteomes" id="UP000782475">
    <property type="component" value="Unassembled WGS sequence"/>
</dbReference>
<reference evidence="1 2" key="1">
    <citation type="journal article" date="2021" name="Appl. Microbiol. Biotechnol.">
        <title>Biotechnological applications of marine bacteria in bioremediation of environments polluted with hydrocarbons and plastics.</title>
        <authorList>
            <person name="Muriel-Millan L.F."/>
            <person name="Millan-Lopez S."/>
            <person name="Pardo-Lopez L."/>
        </authorList>
    </citation>
    <scope>NUCLEOTIDE SEQUENCE [LARGE SCALE GENOMIC DNA]</scope>
    <source>
        <strain evidence="1 2">GOM4</strain>
    </source>
</reference>
<comment type="caution">
    <text evidence="1">The sequence shown here is derived from an EMBL/GenBank/DDBJ whole genome shotgun (WGS) entry which is preliminary data.</text>
</comment>
<protein>
    <submittedName>
        <fullName evidence="1">Uncharacterized protein</fullName>
    </submittedName>
</protein>
<accession>A0ACC5VGF2</accession>
<gene>
    <name evidence="1" type="ORF">KJJ99_04835</name>
</gene>